<keyword evidence="3" id="KW-1185">Reference proteome</keyword>
<dbReference type="CDD" id="cd00093">
    <property type="entry name" value="HTH_XRE"/>
    <property type="match status" value="1"/>
</dbReference>
<evidence type="ECO:0000313" key="2">
    <source>
        <dbReference type="EMBL" id="OEJ22291.1"/>
    </source>
</evidence>
<dbReference type="OrthoDB" id="4154553at2"/>
<evidence type="ECO:0000259" key="1">
    <source>
        <dbReference type="PROSITE" id="PS50943"/>
    </source>
</evidence>
<dbReference type="SUPFAM" id="SSF47413">
    <property type="entry name" value="lambda repressor-like DNA-binding domains"/>
    <property type="match status" value="1"/>
</dbReference>
<accession>A0A1E5NZX7</accession>
<comment type="caution">
    <text evidence="2">The sequence shown here is derived from an EMBL/GenBank/DDBJ whole genome shotgun (WGS) entry which is preliminary data.</text>
</comment>
<dbReference type="InterPro" id="IPR001387">
    <property type="entry name" value="Cro/C1-type_HTH"/>
</dbReference>
<dbReference type="InterPro" id="IPR010982">
    <property type="entry name" value="Lambda_DNA-bd_dom_sf"/>
</dbReference>
<dbReference type="EMBL" id="MEHK01000002">
    <property type="protein sequence ID" value="OEJ22291.1"/>
    <property type="molecule type" value="Genomic_DNA"/>
</dbReference>
<dbReference type="GO" id="GO:0003677">
    <property type="term" value="F:DNA binding"/>
    <property type="evidence" value="ECO:0007669"/>
    <property type="project" value="InterPro"/>
</dbReference>
<dbReference type="Gene3D" id="1.10.260.40">
    <property type="entry name" value="lambda repressor-like DNA-binding domains"/>
    <property type="match status" value="1"/>
</dbReference>
<proteinExistence type="predicted"/>
<dbReference type="PROSITE" id="PS50943">
    <property type="entry name" value="HTH_CROC1"/>
    <property type="match status" value="1"/>
</dbReference>
<dbReference type="AlphaFoldDB" id="A0A1E5NZX7"/>
<dbReference type="SMART" id="SM00530">
    <property type="entry name" value="HTH_XRE"/>
    <property type="match status" value="1"/>
</dbReference>
<gene>
    <name evidence="2" type="ORF">BGK67_32485</name>
</gene>
<dbReference type="RefSeq" id="WP_069924342.1">
    <property type="nucleotide sequence ID" value="NZ_MEHK01000002.1"/>
</dbReference>
<dbReference type="STRING" id="36818.BGK67_32485"/>
<reference evidence="2 3" key="1">
    <citation type="submission" date="2016-08" db="EMBL/GenBank/DDBJ databases">
        <title>The complete genome of Streptomyces subrutilus 10-1-1.</title>
        <authorList>
            <person name="Chen X."/>
        </authorList>
    </citation>
    <scope>NUCLEOTIDE SEQUENCE [LARGE SCALE GENOMIC DNA]</scope>
    <source>
        <strain evidence="2 3">10-1-1</strain>
    </source>
</reference>
<organism evidence="2 3">
    <name type="scientific">Streptomyces subrutilus</name>
    <dbReference type="NCBI Taxonomy" id="36818"/>
    <lineage>
        <taxon>Bacteria</taxon>
        <taxon>Bacillati</taxon>
        <taxon>Actinomycetota</taxon>
        <taxon>Actinomycetes</taxon>
        <taxon>Kitasatosporales</taxon>
        <taxon>Streptomycetaceae</taxon>
        <taxon>Streptomyces</taxon>
    </lineage>
</organism>
<evidence type="ECO:0000313" key="3">
    <source>
        <dbReference type="Proteomes" id="UP000095705"/>
    </source>
</evidence>
<protein>
    <recommendedName>
        <fullName evidence="1">HTH cro/C1-type domain-containing protein</fullName>
    </recommendedName>
</protein>
<feature type="domain" description="HTH cro/C1-type" evidence="1">
    <location>
        <begin position="71"/>
        <end position="128"/>
    </location>
</feature>
<dbReference type="Proteomes" id="UP000095705">
    <property type="component" value="Unassembled WGS sequence"/>
</dbReference>
<name>A0A1E5NZX7_9ACTN</name>
<sequence>MTDEGDPHLKSLGLLEQLVEEADLDWATVLDPVPLSMSTGLPVGVVRAGLTRRPMPQADFQQQVAERLAFLRETRLRPDGGQYSQGEIAAGADVTPQWVGELLKGRKVPSLELAARIEDLFKVPRGFLTATPSQALARALEEKLADEQARQLSGLRELKEKYKLRSVAFRGAPETLAAMQDLLNLIVDDQHETR</sequence>